<organism evidence="6 7">
    <name type="scientific">Acrobeloides nanus</name>
    <dbReference type="NCBI Taxonomy" id="290746"/>
    <lineage>
        <taxon>Eukaryota</taxon>
        <taxon>Metazoa</taxon>
        <taxon>Ecdysozoa</taxon>
        <taxon>Nematoda</taxon>
        <taxon>Chromadorea</taxon>
        <taxon>Rhabditida</taxon>
        <taxon>Tylenchina</taxon>
        <taxon>Cephalobomorpha</taxon>
        <taxon>Cephaloboidea</taxon>
        <taxon>Cephalobidae</taxon>
        <taxon>Acrobeloides</taxon>
    </lineage>
</organism>
<evidence type="ECO:0000313" key="7">
    <source>
        <dbReference type="WBParaSite" id="ACRNAN_scaffold785.g26408.t1"/>
    </source>
</evidence>
<protein>
    <submittedName>
        <fullName evidence="7">Sulfatase N-terminal domain-containing protein</fullName>
    </submittedName>
</protein>
<dbReference type="InterPro" id="IPR052701">
    <property type="entry name" value="GAG_Ulvan_Degrading_Sulfatases"/>
</dbReference>
<comment type="cofactor">
    <cofactor evidence="1">
        <name>Ca(2+)</name>
        <dbReference type="ChEBI" id="CHEBI:29108"/>
    </cofactor>
</comment>
<proteinExistence type="inferred from homology"/>
<comment type="similarity">
    <text evidence="2">Belongs to the sulfatase family.</text>
</comment>
<feature type="signal peptide" evidence="4">
    <location>
        <begin position="1"/>
        <end position="27"/>
    </location>
</feature>
<evidence type="ECO:0000313" key="6">
    <source>
        <dbReference type="Proteomes" id="UP000887540"/>
    </source>
</evidence>
<dbReference type="PANTHER" id="PTHR43751:SF2">
    <property type="entry name" value="SULFATASE N-TERMINAL DOMAIN-CONTAINING PROTEIN"/>
    <property type="match status" value="1"/>
</dbReference>
<dbReference type="InterPro" id="IPR000917">
    <property type="entry name" value="Sulfatase_N"/>
</dbReference>
<feature type="domain" description="Sulfatase N-terminal" evidence="5">
    <location>
        <begin position="39"/>
        <end position="361"/>
    </location>
</feature>
<dbReference type="Pfam" id="PF14707">
    <property type="entry name" value="Sulfatase_C"/>
    <property type="match status" value="1"/>
</dbReference>
<evidence type="ECO:0000256" key="2">
    <source>
        <dbReference type="ARBA" id="ARBA00008779"/>
    </source>
</evidence>
<keyword evidence="4" id="KW-0732">Signal</keyword>
<evidence type="ECO:0000259" key="5">
    <source>
        <dbReference type="Pfam" id="PF00884"/>
    </source>
</evidence>
<dbReference type="PROSITE" id="PS00149">
    <property type="entry name" value="SULFATASE_2"/>
    <property type="match status" value="1"/>
</dbReference>
<dbReference type="InterPro" id="IPR024607">
    <property type="entry name" value="Sulfatase_CS"/>
</dbReference>
<dbReference type="SUPFAM" id="SSF53649">
    <property type="entry name" value="Alkaline phosphatase-like"/>
    <property type="match status" value="1"/>
</dbReference>
<name>A0A914EFA0_9BILA</name>
<dbReference type="InterPro" id="IPR017850">
    <property type="entry name" value="Alkaline_phosphatase_core_sf"/>
</dbReference>
<sequence>MHSQFGENCVFFIKLCLLTIFSDRLYSLAKDAPPSPQRPNIVVLMVDDLGFGDLQSYGNPSQEWNQIDEMIQEGTRFTNAYSADSMCSPSRAGFMTGRLPIRLGITGGARVFLPFDKGGLPKSEPTMAEMLKKAGYSTGMIGKWHLGMNAVNRTDGTYLPSKRGFDFVGLNLPFTNAWDCDTSQDFVPSGPNLTKCFLYNGDNVVQQPIKFDRLTEQMVNDWKRFLQQRLDMDQKKKPFFFFFSFPHVHSSQFASEPFKGKSNRGLFGDNINEMAWAVGEVIKSLKEANIDKNTLVVFMSDHGPHQELCNNGGSTAGLKGGKSNSFEGGFRIPFVSWMPGTVRKGGVSQEVISALDLYPTFKQFAEFDEETRTIESRQLDGVDIWPELKGISASSPGKNYNDVRHILGEPLSKRRPIFFYCNRNLMAARYGDYKVHFMTSPIFRNFSQESVRLIEEYCPGGKPKADWYMSQTCPEDQLIKHDPPQLYDLKNDPFELYPLDATKEKLAKIIKDVKAIVKTHRESIVKVPEQLGNFFIGLIPCCSGSPTDCSCDLYSIDQPHRHDLFPYAMRVPRNSSVDCEKC</sequence>
<dbReference type="PROSITE" id="PS00523">
    <property type="entry name" value="SULFATASE_1"/>
    <property type="match status" value="1"/>
</dbReference>
<accession>A0A914EFA0</accession>
<evidence type="ECO:0000256" key="1">
    <source>
        <dbReference type="ARBA" id="ARBA00001913"/>
    </source>
</evidence>
<dbReference type="Proteomes" id="UP000887540">
    <property type="component" value="Unplaced"/>
</dbReference>
<dbReference type="AlphaFoldDB" id="A0A914EFA0"/>
<dbReference type="WBParaSite" id="ACRNAN_scaffold785.g26408.t1">
    <property type="protein sequence ID" value="ACRNAN_scaffold785.g26408.t1"/>
    <property type="gene ID" value="ACRNAN_scaffold785.g26408"/>
</dbReference>
<dbReference type="Gene3D" id="3.40.720.10">
    <property type="entry name" value="Alkaline Phosphatase, subunit A"/>
    <property type="match status" value="1"/>
</dbReference>
<dbReference type="GO" id="GO:0016787">
    <property type="term" value="F:hydrolase activity"/>
    <property type="evidence" value="ECO:0007669"/>
    <property type="project" value="UniProtKB-KW"/>
</dbReference>
<feature type="chain" id="PRO_5036931135" evidence="4">
    <location>
        <begin position="28"/>
        <end position="582"/>
    </location>
</feature>
<dbReference type="PANTHER" id="PTHR43751">
    <property type="entry name" value="SULFATASE"/>
    <property type="match status" value="1"/>
</dbReference>
<dbReference type="Gene3D" id="3.30.1120.10">
    <property type="match status" value="1"/>
</dbReference>
<reference evidence="7" key="1">
    <citation type="submission" date="2022-11" db="UniProtKB">
        <authorList>
            <consortium name="WormBaseParasite"/>
        </authorList>
    </citation>
    <scope>IDENTIFICATION</scope>
</reference>
<keyword evidence="6" id="KW-1185">Reference proteome</keyword>
<keyword evidence="3" id="KW-0378">Hydrolase</keyword>
<dbReference type="Pfam" id="PF00884">
    <property type="entry name" value="Sulfatase"/>
    <property type="match status" value="1"/>
</dbReference>
<evidence type="ECO:0000256" key="4">
    <source>
        <dbReference type="SAM" id="SignalP"/>
    </source>
</evidence>
<evidence type="ECO:0000256" key="3">
    <source>
        <dbReference type="ARBA" id="ARBA00022801"/>
    </source>
</evidence>